<reference evidence="3 4" key="1">
    <citation type="submission" date="2020-01" db="EMBL/GenBank/DDBJ databases">
        <title>The draft genome sequence of Corallococcus exiguus DSM 14696.</title>
        <authorList>
            <person name="Zhang X."/>
            <person name="Zhu H."/>
        </authorList>
    </citation>
    <scope>NUCLEOTIDE SEQUENCE [LARGE SCALE GENOMIC DNA]</scope>
    <source>
        <strain evidence="3 4">DSM 14696</strain>
    </source>
</reference>
<organism evidence="3 4">
    <name type="scientific">Corallococcus exiguus</name>
    <dbReference type="NCBI Taxonomy" id="83462"/>
    <lineage>
        <taxon>Bacteria</taxon>
        <taxon>Pseudomonadati</taxon>
        <taxon>Myxococcota</taxon>
        <taxon>Myxococcia</taxon>
        <taxon>Myxococcales</taxon>
        <taxon>Cystobacterineae</taxon>
        <taxon>Myxococcaceae</taxon>
        <taxon>Corallococcus</taxon>
    </lineage>
</organism>
<dbReference type="InterPro" id="IPR037257">
    <property type="entry name" value="T2SS_E_N_sf"/>
</dbReference>
<evidence type="ECO:0000259" key="2">
    <source>
        <dbReference type="Pfam" id="PF05157"/>
    </source>
</evidence>
<dbReference type="Gene3D" id="3.30.300.160">
    <property type="entry name" value="Type II secretion system, protein E, N-terminal domain"/>
    <property type="match status" value="1"/>
</dbReference>
<dbReference type="EMBL" id="JAAAPK010000014">
    <property type="protein sequence ID" value="NBC45549.1"/>
    <property type="molecule type" value="Genomic_DNA"/>
</dbReference>
<dbReference type="RefSeq" id="WP_161663299.1">
    <property type="nucleotide sequence ID" value="NZ_CBCSLE010000043.1"/>
</dbReference>
<accession>A0A7X4YHL7</accession>
<feature type="region of interest" description="Disordered" evidence="1">
    <location>
        <begin position="1056"/>
        <end position="1099"/>
    </location>
</feature>
<sequence>MGDKLGLTLVRKGLLTQAQLDQGMSAQLVHGGRLGSRLVELGFLDIETVGMVLGELTRLPVAMEADFDAVTDATLKLLNADQAEKHQAFPLAVEGRRLKVAMANPLDLQTTDALGFITGMRIVPYVVPELRLFHYLSKRYDIDRPTRPLKPAIPLPARRSVSMAAVAPAAPVAMAAPVVVPPPAVPPPPAPVRAEPEVAGMFGGLAPGQFLSDDSEDSEADADIADAAIIGEELPDIVMGEPVRAPPVLEAARPGGSPPAAPPRLAAQPPGLVARQGAAGGLPSAAPGMPVAPGVAPPGAAPMGVVPGAVPPGAGVPPRAAPPPGGQPPGMIGRGGPVPPAARPSATGIPAVPKTPPPGMRPAAPGVPGPRPVGPPGAPMPPGMVRAGPPPGVPGMPPGAAPRPPPGMPAPVMMAPGGAGPVPPGQRPPPAPGVPGVGAPPGARPMGPPGAMPPNAVQGRPVQPPPPGAPPRQGPPSGVVPSVAAGAPGVAVPPPGAPAIIPPPRPGAVAVPPAAMAQGATNVLSPATAHGMSGPANGIQGLSGVANAAQGSVPAIAPQGLSGETSASVGLAPVAARTAQASPVAGSALAGIPQDVAGASIPVMERSSGGAQPTAARRPSGVTRSITAAVAPAVASVEEVPVASGSVPDLGGEWGDAFTVAAPAKQVAADVADAPLNAKADAAIATPAPSPSLSELVLDAELLADADVSPGPEPLDVAPVAAAPEKASESAAILTGDDLSDGILEDVDAVSAELPAATAAEAADILDVEDVISAEPHEARVAEASDVLEVDAVMSVELQKAQATEASDVLEVDAVMSVEPQKAQATEASDVLEVEDVIAAEPHAAEATDVLEVEDVIAAEPHAAEATDVLEVEAVMAAEPHEAPVAEATGVLDVEAVMAAEPQRAQAAEATGVLEVEAVMSAEPHAPQAPEATGVLEVAGLMAAESHEPQPIPESEPVWDAAPDAATAGAKGSPAQESVATPDAPKDGGLLEATELKAVPESLVAVEASKPESLPAAASISTEPSPEATVPEASVIAAAPAMQDAEADALEFSLAGDSQNPSASSEAESWQVAAAPKSDSVSTAPPAEAPSPAPTEDHRAEVPPEFEVALVSHSDVAPEPVATPTPAEEPVALPMPRLVAAPPAPVRDRTPIALDDLPTSTEEPMQLASTWEFVGWQGGGEGEGSVGHNPETTWADRVVDLDVPAAAPAAAEDGVALASAWEFMQQPWQPQDSEQVDPAQALLAAASASTDTPTDGPAVSAEQVLSALDTADSQGMVGKVLLAYSAGRFRRAFLLGDSFGLARVGRAWGPGSDRPEVTALKVDLDAPSLFTSALNGPSPSVFSAPQVPQDEAIFSALCGESESHLLVFPLHARGQPVAFFVAEHGPSPLEVAMLEELGRIADRAVEICTRLHRFP</sequence>
<feature type="compositionally biased region" description="Pro residues" evidence="1">
    <location>
        <begin position="462"/>
        <end position="474"/>
    </location>
</feature>
<feature type="compositionally biased region" description="Polar residues" evidence="1">
    <location>
        <begin position="1056"/>
        <end position="1068"/>
    </location>
</feature>
<feature type="compositionally biased region" description="Pro residues" evidence="1">
    <location>
        <begin position="421"/>
        <end position="433"/>
    </location>
</feature>
<feature type="region of interest" description="Disordered" evidence="1">
    <location>
        <begin position="314"/>
        <end position="482"/>
    </location>
</feature>
<dbReference type="Proteomes" id="UP000537825">
    <property type="component" value="Unassembled WGS sequence"/>
</dbReference>
<proteinExistence type="predicted"/>
<feature type="region of interest" description="Disordered" evidence="1">
    <location>
        <begin position="964"/>
        <end position="988"/>
    </location>
</feature>
<dbReference type="SUPFAM" id="SSF160246">
    <property type="entry name" value="EspE N-terminal domain-like"/>
    <property type="match status" value="1"/>
</dbReference>
<protein>
    <recommendedName>
        <fullName evidence="2">Type II secretion system protein GspE N-terminal domain-containing protein</fullName>
    </recommendedName>
</protein>
<feature type="compositionally biased region" description="Pro residues" evidence="1">
    <location>
        <begin position="442"/>
        <end position="452"/>
    </location>
</feature>
<name>A0A7X4YHL7_9BACT</name>
<evidence type="ECO:0000256" key="1">
    <source>
        <dbReference type="SAM" id="MobiDB-lite"/>
    </source>
</evidence>
<gene>
    <name evidence="3" type="ORF">GTZ93_37720</name>
</gene>
<feature type="region of interest" description="Disordered" evidence="1">
    <location>
        <begin position="1010"/>
        <end position="1029"/>
    </location>
</feature>
<evidence type="ECO:0000313" key="3">
    <source>
        <dbReference type="EMBL" id="NBC45549.1"/>
    </source>
</evidence>
<feature type="region of interest" description="Disordered" evidence="1">
    <location>
        <begin position="249"/>
        <end position="268"/>
    </location>
</feature>
<evidence type="ECO:0000313" key="4">
    <source>
        <dbReference type="Proteomes" id="UP000537825"/>
    </source>
</evidence>
<feature type="domain" description="Type II secretion system protein GspE N-terminal" evidence="2">
    <location>
        <begin position="59"/>
        <end position="144"/>
    </location>
</feature>
<keyword evidence="4" id="KW-1185">Reference proteome</keyword>
<feature type="compositionally biased region" description="Pro residues" evidence="1">
    <location>
        <begin position="353"/>
        <end position="409"/>
    </location>
</feature>
<comment type="caution">
    <text evidence="3">The sequence shown here is derived from an EMBL/GenBank/DDBJ whole genome shotgun (WGS) entry which is preliminary data.</text>
</comment>
<dbReference type="Pfam" id="PF05157">
    <property type="entry name" value="MshEN"/>
    <property type="match status" value="1"/>
</dbReference>
<dbReference type="InterPro" id="IPR007831">
    <property type="entry name" value="T2SS_GspE_N"/>
</dbReference>